<name>A0ABU6EYN5_9ACTN</name>
<dbReference type="RefSeq" id="WP_326014496.1">
    <property type="nucleotide sequence ID" value="NZ_JAOZYC010000024.1"/>
</dbReference>
<evidence type="ECO:0000256" key="1">
    <source>
        <dbReference type="SAM" id="MobiDB-lite"/>
    </source>
</evidence>
<reference evidence="2 3" key="1">
    <citation type="submission" date="2022-10" db="EMBL/GenBank/DDBJ databases">
        <authorList>
            <person name="Xie J."/>
            <person name="Shen N."/>
        </authorList>
    </citation>
    <scope>NUCLEOTIDE SEQUENCE [LARGE SCALE GENOMIC DNA]</scope>
    <source>
        <strain evidence="2 3">YIM65594</strain>
    </source>
</reference>
<evidence type="ECO:0000313" key="3">
    <source>
        <dbReference type="Proteomes" id="UP001354931"/>
    </source>
</evidence>
<accession>A0ABU6EYN5</accession>
<keyword evidence="3" id="KW-1185">Reference proteome</keyword>
<organism evidence="2 3">
    <name type="scientific">Streptomyces endophyticus</name>
    <dbReference type="NCBI Taxonomy" id="714166"/>
    <lineage>
        <taxon>Bacteria</taxon>
        <taxon>Bacillati</taxon>
        <taxon>Actinomycetota</taxon>
        <taxon>Actinomycetes</taxon>
        <taxon>Kitasatosporales</taxon>
        <taxon>Streptomycetaceae</taxon>
        <taxon>Streptomyces</taxon>
    </lineage>
</organism>
<dbReference type="EMBL" id="JAOZYC010000024">
    <property type="protein sequence ID" value="MEB8336863.1"/>
    <property type="molecule type" value="Genomic_DNA"/>
</dbReference>
<protein>
    <submittedName>
        <fullName evidence="2">Uncharacterized protein</fullName>
    </submittedName>
</protein>
<proteinExistence type="predicted"/>
<feature type="region of interest" description="Disordered" evidence="1">
    <location>
        <begin position="1"/>
        <end position="44"/>
    </location>
</feature>
<comment type="caution">
    <text evidence="2">The sequence shown here is derived from an EMBL/GenBank/DDBJ whole genome shotgun (WGS) entry which is preliminary data.</text>
</comment>
<dbReference type="Proteomes" id="UP001354931">
    <property type="component" value="Unassembled WGS sequence"/>
</dbReference>
<gene>
    <name evidence="2" type="ORF">OKJ99_04950</name>
</gene>
<evidence type="ECO:0000313" key="2">
    <source>
        <dbReference type="EMBL" id="MEB8336863.1"/>
    </source>
</evidence>
<feature type="compositionally biased region" description="Low complexity" evidence="1">
    <location>
        <begin position="34"/>
        <end position="44"/>
    </location>
</feature>
<sequence length="57" mass="5673">MTATTTPIRASLPPPSRHPAARAALSPTGCGRSAACDPAGPACGATSTRIIRLTASR</sequence>